<accession>A0A6C0BJ11</accession>
<reference evidence="1" key="1">
    <citation type="journal article" date="2020" name="Nature">
        <title>Giant virus diversity and host interactions through global metagenomics.</title>
        <authorList>
            <person name="Schulz F."/>
            <person name="Roux S."/>
            <person name="Paez-Espino D."/>
            <person name="Jungbluth S."/>
            <person name="Walsh D.A."/>
            <person name="Denef V.J."/>
            <person name="McMahon K.D."/>
            <person name="Konstantinidis K.T."/>
            <person name="Eloe-Fadrosh E.A."/>
            <person name="Kyrpides N.C."/>
            <person name="Woyke T."/>
        </authorList>
    </citation>
    <scope>NUCLEOTIDE SEQUENCE</scope>
    <source>
        <strain evidence="1">GVMAG-M-3300013006-15</strain>
    </source>
</reference>
<protein>
    <submittedName>
        <fullName evidence="1">Uncharacterized protein</fullName>
    </submittedName>
</protein>
<proteinExistence type="predicted"/>
<name>A0A6C0BJ11_9ZZZZ</name>
<dbReference type="AlphaFoldDB" id="A0A6C0BJ11"/>
<sequence length="54" mass="6569">MEVDPHLVTWTAQILAERKREILKKLLQENPNLKEQICNIEKKYKYEPQPLIYM</sequence>
<evidence type="ECO:0000313" key="1">
    <source>
        <dbReference type="EMBL" id="QHS91731.1"/>
    </source>
</evidence>
<organism evidence="1">
    <name type="scientific">viral metagenome</name>
    <dbReference type="NCBI Taxonomy" id="1070528"/>
    <lineage>
        <taxon>unclassified sequences</taxon>
        <taxon>metagenomes</taxon>
        <taxon>organismal metagenomes</taxon>
    </lineage>
</organism>
<dbReference type="EMBL" id="MN739163">
    <property type="protein sequence ID" value="QHS91731.1"/>
    <property type="molecule type" value="Genomic_DNA"/>
</dbReference>